<evidence type="ECO:0000313" key="15">
    <source>
        <dbReference type="EnsemblPlants" id="KQJ87226"/>
    </source>
</evidence>
<evidence type="ECO:0000256" key="12">
    <source>
        <dbReference type="SAM" id="MobiDB-lite"/>
    </source>
</evidence>
<dbReference type="RefSeq" id="XP_014758615.1">
    <property type="nucleotide sequence ID" value="XM_014903129.2"/>
</dbReference>
<comment type="similarity">
    <text evidence="2">Belongs to the disease resistance NB-LRR family.</text>
</comment>
<dbReference type="InterPro" id="IPR032675">
    <property type="entry name" value="LRR_dom_sf"/>
</dbReference>
<dbReference type="PRINTS" id="PR00364">
    <property type="entry name" value="DISEASERSIST"/>
</dbReference>
<dbReference type="InterPro" id="IPR003657">
    <property type="entry name" value="WRKY_dom"/>
</dbReference>
<protein>
    <recommendedName>
        <fullName evidence="13">WRKY domain-containing protein</fullName>
    </recommendedName>
</protein>
<dbReference type="FunFam" id="2.20.25.80:FF:000006">
    <property type="entry name" value="WRKY transcription factor"/>
    <property type="match status" value="2"/>
</dbReference>
<keyword evidence="16" id="KW-1185">Reference proteome</keyword>
<feature type="domain" description="WRKY" evidence="13">
    <location>
        <begin position="1069"/>
        <end position="1133"/>
    </location>
</feature>
<dbReference type="InterPro" id="IPR027417">
    <property type="entry name" value="P-loop_NTPase"/>
</dbReference>
<dbReference type="Proteomes" id="UP000008810">
    <property type="component" value="Chromosome 4"/>
</dbReference>
<organism evidence="14">
    <name type="scientific">Brachypodium distachyon</name>
    <name type="common">Purple false brome</name>
    <name type="synonym">Trachynia distachya</name>
    <dbReference type="NCBI Taxonomy" id="15368"/>
    <lineage>
        <taxon>Eukaryota</taxon>
        <taxon>Viridiplantae</taxon>
        <taxon>Streptophyta</taxon>
        <taxon>Embryophyta</taxon>
        <taxon>Tracheophyta</taxon>
        <taxon>Spermatophyta</taxon>
        <taxon>Magnoliopsida</taxon>
        <taxon>Liliopsida</taxon>
        <taxon>Poales</taxon>
        <taxon>Poaceae</taxon>
        <taxon>BOP clade</taxon>
        <taxon>Pooideae</taxon>
        <taxon>Stipodae</taxon>
        <taxon>Brachypodieae</taxon>
        <taxon>Brachypodium</taxon>
    </lineage>
</organism>
<dbReference type="PANTHER" id="PTHR23155">
    <property type="entry name" value="DISEASE RESISTANCE PROTEIN RP"/>
    <property type="match status" value="1"/>
</dbReference>
<dbReference type="Pfam" id="PF18052">
    <property type="entry name" value="Rx_N"/>
    <property type="match status" value="1"/>
</dbReference>
<evidence type="ECO:0000256" key="5">
    <source>
        <dbReference type="ARBA" id="ARBA00022741"/>
    </source>
</evidence>
<dbReference type="OrthoDB" id="651345at2759"/>
<dbReference type="GO" id="GO:0043531">
    <property type="term" value="F:ADP binding"/>
    <property type="evidence" value="ECO:0007669"/>
    <property type="project" value="InterPro"/>
</dbReference>
<dbReference type="GO" id="GO:0003700">
    <property type="term" value="F:DNA-binding transcription factor activity"/>
    <property type="evidence" value="ECO:0007669"/>
    <property type="project" value="InterPro"/>
</dbReference>
<evidence type="ECO:0000256" key="11">
    <source>
        <dbReference type="ARBA" id="ARBA00023242"/>
    </source>
</evidence>
<dbReference type="GO" id="GO:0009626">
    <property type="term" value="P:plant-type hypersensitive response"/>
    <property type="evidence" value="ECO:0007669"/>
    <property type="project" value="UniProtKB-ARBA"/>
</dbReference>
<dbReference type="GO" id="GO:0005634">
    <property type="term" value="C:nucleus"/>
    <property type="evidence" value="ECO:0007669"/>
    <property type="project" value="UniProtKB-SubCell"/>
</dbReference>
<evidence type="ECO:0000256" key="1">
    <source>
        <dbReference type="ARBA" id="ARBA00004123"/>
    </source>
</evidence>
<reference evidence="14 15" key="1">
    <citation type="journal article" date="2010" name="Nature">
        <title>Genome sequencing and analysis of the model grass Brachypodium distachyon.</title>
        <authorList>
            <consortium name="International Brachypodium Initiative"/>
        </authorList>
    </citation>
    <scope>NUCLEOTIDE SEQUENCE [LARGE SCALE GENOMIC DNA]</scope>
    <source>
        <strain evidence="14">Bd21</strain>
        <strain evidence="15">cv. Bd21</strain>
    </source>
</reference>
<gene>
    <name evidence="15" type="primary">LOC100842472</name>
    <name evidence="14" type="ORF">BRADI_4g09886v3</name>
</gene>
<name>A0A0Q3HFS2_BRADI</name>
<dbReference type="SUPFAM" id="SSF118290">
    <property type="entry name" value="WRKY DNA-binding domain"/>
    <property type="match status" value="2"/>
</dbReference>
<keyword evidence="7" id="KW-0805">Transcription regulation</keyword>
<evidence type="ECO:0000256" key="9">
    <source>
        <dbReference type="ARBA" id="ARBA00023125"/>
    </source>
</evidence>
<dbReference type="RefSeq" id="XP_024310999.1">
    <property type="nucleotide sequence ID" value="XM_024455231.1"/>
</dbReference>
<sequence>MEAPVCDLVDVMYKLPAKLDGLLRHGHMLPKGAQDEIPLIKQDLVVMMAVLHDYSNSGADNCAMMIKCLMKEARELSYDIEDCIDQYEHVVDSTSRSFYRIPRRLITRCLITRRKSKTSRLPKKLQQRLWMANKIREFSMRSQEALQRYSLFNSDGISTASPGSSSTDSQKNISTASTRYDLSFGSWHPTLYGESTVHPVGIDAPMGKLKAWLTTDGEQNRKVISIAGSGGIGKTTLANKLYHTIGGQFECRAFLRTSQKPYIKKLLVSMLSQVRPHQPLHTWKVHNLIADIRTHLQDKRYLIIIDDVWSTSTWDIVIRALPESNHCSRIIITTEIEDVALKCCAYDPKYVFMMKPLSNDDSRILFFNTAFGCQHECSPDLLEVSNNIIRKCGGFPLALVTIASVLASRMDNLGQWDYVNNSLGYGLRTNPTLDGMKQVLNLSYDNLPQHLKACLLYLSVYQEDWIIWKDDLVKQWIAEGFICATEDKYKEEIARRYFDELISSRMIQPGHINYNDEVLSCTVHHMVLNLITHNSIEDNFIIAIDHSQTTARLADKVRRLSLHFGDAEDATPPTSMRLSQIRTLAFFGVFKSMPSIMEFQLLRVLVLQLWGDEENMSLDLTRISDLFRLRYFQVTSNVTLELRTQMQGLQYLETLKMDARLSVVPSDFCLPGLLHLNIPAGTKLPEGIFRMTSLRTLGYVDLNINSIENVHSLGELTNLQDLHLTYMAVPSGYLVGNMEFLGSILGKLSNLKSLTLVSAGSSHLCTTNAPYNPAGMIFSGDGLSSMPCPPALLHRLELPHICIFSSLPRWIRGLANLRILKIAVRELSKNDVDVLKKLPVLTVLSLYVATVPSERIAFDRTGFLLLRYFEFRCTMPWLKFEANAMPNLWKLKLGFSAHGNVCYGAMPVGIEYLSVLKEVSAKIWCVGPEESNIITAESVLRDTLSMHPGHLRVQVQHVDKIFDDEDDKSSVTKEDHRALKQCDMLVDDRNEQFDVLQKNMGEDTNKQADGWGLWSVGKGTSSTSFVENLAEGEAPWSIAFPLESPSTRFDLRPGESMATIQRPLILPHSERRRTDDGYNWRKYGQTQVKGSENPRSYYKCAFPSCPAKKKVERSLDNQIIEILYKGRHNHPKPHNTDSENFGDANSGISGTTFEEPGSLDDHPTTWTGIRSEVLDDREAARQMLMCAHTHFQFNQRPEESMAAIQSPLALIPQHSERRSADDGYNWRKYGQTQVKGSENLRSYYKCTFPNCSTKKKVERSLANHIIEILYKGRHNHPKPHSTGRYSGKMLHSSHEDFGDANSGITGTTFEEPGSSDDESPWTGILSEVLPVG</sequence>
<dbReference type="ExpressionAtlas" id="A0A0Q3HFS2">
    <property type="expression patterns" value="baseline and differential"/>
</dbReference>
<dbReference type="Gene3D" id="2.20.25.80">
    <property type="entry name" value="WRKY domain"/>
    <property type="match status" value="2"/>
</dbReference>
<keyword evidence="5" id="KW-0547">Nucleotide-binding</keyword>
<reference evidence="14" key="2">
    <citation type="submission" date="2017-06" db="EMBL/GenBank/DDBJ databases">
        <title>WGS assembly of Brachypodium distachyon.</title>
        <authorList>
            <consortium name="The International Brachypodium Initiative"/>
            <person name="Lucas S."/>
            <person name="Harmon-Smith M."/>
            <person name="Lail K."/>
            <person name="Tice H."/>
            <person name="Grimwood J."/>
            <person name="Bruce D."/>
            <person name="Barry K."/>
            <person name="Shu S."/>
            <person name="Lindquist E."/>
            <person name="Wang M."/>
            <person name="Pitluck S."/>
            <person name="Vogel J.P."/>
            <person name="Garvin D.F."/>
            <person name="Mockler T.C."/>
            <person name="Schmutz J."/>
            <person name="Rokhsar D."/>
            <person name="Bevan M.W."/>
        </authorList>
    </citation>
    <scope>NUCLEOTIDE SEQUENCE</scope>
    <source>
        <strain evidence="14">Bd21</strain>
    </source>
</reference>
<dbReference type="InterPro" id="IPR036576">
    <property type="entry name" value="WRKY_dom_sf"/>
</dbReference>
<dbReference type="Gene3D" id="3.40.50.300">
    <property type="entry name" value="P-loop containing nucleotide triphosphate hydrolases"/>
    <property type="match status" value="1"/>
</dbReference>
<dbReference type="STRING" id="15368.A0A0Q3HFS2"/>
<evidence type="ECO:0000313" key="14">
    <source>
        <dbReference type="EMBL" id="KQJ87227.1"/>
    </source>
</evidence>
<accession>A0A0Q3HFS2</accession>
<comment type="subcellular location">
    <subcellularLocation>
        <location evidence="1">Nucleus</location>
    </subcellularLocation>
</comment>
<dbReference type="Pfam" id="PF23559">
    <property type="entry name" value="WHD_DRP"/>
    <property type="match status" value="1"/>
</dbReference>
<dbReference type="InterPro" id="IPR044974">
    <property type="entry name" value="Disease_R_plants"/>
</dbReference>
<reference evidence="15" key="3">
    <citation type="submission" date="2018-08" db="UniProtKB">
        <authorList>
            <consortium name="EnsemblPlants"/>
        </authorList>
    </citation>
    <scope>IDENTIFICATION</scope>
    <source>
        <strain evidence="15">cv. Bd21</strain>
    </source>
</reference>
<dbReference type="Pfam" id="PF03106">
    <property type="entry name" value="WRKY"/>
    <property type="match status" value="2"/>
</dbReference>
<keyword evidence="10" id="KW-0804">Transcription</keyword>
<dbReference type="RefSeq" id="XP_024310997.1">
    <property type="nucleotide sequence ID" value="XM_024455229.1"/>
</dbReference>
<dbReference type="Pfam" id="PF00931">
    <property type="entry name" value="NB-ARC"/>
    <property type="match status" value="1"/>
</dbReference>
<proteinExistence type="inferred from homology"/>
<dbReference type="SUPFAM" id="SSF52058">
    <property type="entry name" value="L domain-like"/>
    <property type="match status" value="1"/>
</dbReference>
<evidence type="ECO:0000256" key="10">
    <source>
        <dbReference type="ARBA" id="ARBA00023163"/>
    </source>
</evidence>
<evidence type="ECO:0000256" key="6">
    <source>
        <dbReference type="ARBA" id="ARBA00022821"/>
    </source>
</evidence>
<dbReference type="InterPro" id="IPR058922">
    <property type="entry name" value="WHD_DRP"/>
</dbReference>
<keyword evidence="11" id="KW-0539">Nucleus</keyword>
<keyword evidence="8" id="KW-0175">Coiled coil</keyword>
<dbReference type="PANTHER" id="PTHR23155:SF1094">
    <property type="entry name" value="OS11G0686400 PROTEIN"/>
    <property type="match status" value="1"/>
</dbReference>
<feature type="region of interest" description="Disordered" evidence="12">
    <location>
        <begin position="1127"/>
        <end position="1166"/>
    </location>
</feature>
<dbReference type="Gene3D" id="1.10.8.430">
    <property type="entry name" value="Helical domain of apoptotic protease-activating factors"/>
    <property type="match status" value="1"/>
</dbReference>
<dbReference type="Gene3D" id="1.20.5.4130">
    <property type="match status" value="1"/>
</dbReference>
<dbReference type="FunFam" id="1.10.10.10:FF:000322">
    <property type="entry name" value="Probable disease resistance protein At1g63360"/>
    <property type="match status" value="1"/>
</dbReference>
<keyword evidence="4" id="KW-0677">Repeat</keyword>
<evidence type="ECO:0000256" key="4">
    <source>
        <dbReference type="ARBA" id="ARBA00022737"/>
    </source>
</evidence>
<dbReference type="EnsemblPlants" id="KQJ87226">
    <property type="protein sequence ID" value="KQJ87226"/>
    <property type="gene ID" value="BRADI_4g09886v3"/>
</dbReference>
<dbReference type="EMBL" id="CM000883">
    <property type="protein sequence ID" value="KQJ87226.1"/>
    <property type="molecule type" value="Genomic_DNA"/>
</dbReference>
<dbReference type="PROSITE" id="PS50811">
    <property type="entry name" value="WRKY"/>
    <property type="match status" value="2"/>
</dbReference>
<evidence type="ECO:0000256" key="8">
    <source>
        <dbReference type="ARBA" id="ARBA00023054"/>
    </source>
</evidence>
<dbReference type="Pfam" id="PF23598">
    <property type="entry name" value="LRR_14"/>
    <property type="match status" value="1"/>
</dbReference>
<keyword evidence="6" id="KW-0611">Plant defense</keyword>
<dbReference type="SMART" id="SM00774">
    <property type="entry name" value="WRKY"/>
    <property type="match status" value="2"/>
</dbReference>
<dbReference type="GO" id="GO:0043565">
    <property type="term" value="F:sequence-specific DNA binding"/>
    <property type="evidence" value="ECO:0007669"/>
    <property type="project" value="InterPro"/>
</dbReference>
<evidence type="ECO:0000256" key="3">
    <source>
        <dbReference type="ARBA" id="ARBA00022614"/>
    </source>
</evidence>
<evidence type="ECO:0000259" key="13">
    <source>
        <dbReference type="PROSITE" id="PS50811"/>
    </source>
</evidence>
<dbReference type="InterPro" id="IPR055414">
    <property type="entry name" value="LRR_R13L4/SHOC2-like"/>
</dbReference>
<dbReference type="Gramene" id="KQJ87227">
    <property type="protein sequence ID" value="KQJ87227"/>
    <property type="gene ID" value="BRADI_4g09886v3"/>
</dbReference>
<dbReference type="InterPro" id="IPR002182">
    <property type="entry name" value="NB-ARC"/>
</dbReference>
<dbReference type="GO" id="GO:0042742">
    <property type="term" value="P:defense response to bacterium"/>
    <property type="evidence" value="ECO:0007669"/>
    <property type="project" value="UniProtKB-ARBA"/>
</dbReference>
<evidence type="ECO:0000256" key="2">
    <source>
        <dbReference type="ARBA" id="ARBA00008894"/>
    </source>
</evidence>
<dbReference type="InterPro" id="IPR042197">
    <property type="entry name" value="Apaf_helical"/>
</dbReference>
<dbReference type="EMBL" id="CM000883">
    <property type="protein sequence ID" value="KQJ87227.1"/>
    <property type="molecule type" value="Genomic_DNA"/>
</dbReference>
<evidence type="ECO:0000313" key="16">
    <source>
        <dbReference type="Proteomes" id="UP000008810"/>
    </source>
</evidence>
<dbReference type="RefSeq" id="XP_024310998.1">
    <property type="nucleotide sequence ID" value="XM_024455230.1"/>
</dbReference>
<dbReference type="GeneID" id="100842472"/>
<feature type="domain" description="WRKY" evidence="13">
    <location>
        <begin position="1215"/>
        <end position="1279"/>
    </location>
</feature>
<dbReference type="Gene3D" id="3.80.10.10">
    <property type="entry name" value="Ribonuclease Inhibitor"/>
    <property type="match status" value="1"/>
</dbReference>
<dbReference type="KEGG" id="bdi:100842472"/>
<dbReference type="InterPro" id="IPR041118">
    <property type="entry name" value="Rx_N"/>
</dbReference>
<dbReference type="GO" id="GO:0098542">
    <property type="term" value="P:defense response to other organism"/>
    <property type="evidence" value="ECO:0000318"/>
    <property type="project" value="GO_Central"/>
</dbReference>
<keyword evidence="3" id="KW-0433">Leucine-rich repeat</keyword>
<keyword evidence="9" id="KW-0238">DNA-binding</keyword>
<dbReference type="EnsemblPlants" id="KQJ87227">
    <property type="protein sequence ID" value="KQJ87227"/>
    <property type="gene ID" value="BRADI_4g09886v3"/>
</dbReference>
<dbReference type="Gramene" id="KQJ87226">
    <property type="protein sequence ID" value="KQJ87226"/>
    <property type="gene ID" value="BRADI_4g09886v3"/>
</dbReference>
<dbReference type="GO" id="GO:0002758">
    <property type="term" value="P:innate immune response-activating signaling pathway"/>
    <property type="evidence" value="ECO:0007669"/>
    <property type="project" value="UniProtKB-ARBA"/>
</dbReference>
<evidence type="ECO:0000256" key="7">
    <source>
        <dbReference type="ARBA" id="ARBA00023015"/>
    </source>
</evidence>
<dbReference type="SUPFAM" id="SSF52540">
    <property type="entry name" value="P-loop containing nucleoside triphosphate hydrolases"/>
    <property type="match status" value="1"/>
</dbReference>
<feature type="region of interest" description="Disordered" evidence="12">
    <location>
        <begin position="1297"/>
        <end position="1322"/>
    </location>
</feature>